<proteinExistence type="predicted"/>
<keyword evidence="2" id="KW-0812">Transmembrane</keyword>
<accession>A0AAV4LVJ8</accession>
<keyword evidence="2" id="KW-0472">Membrane</keyword>
<dbReference type="AlphaFoldDB" id="A0AAV4LVJ8"/>
<name>A0AAV4LVJ8_BABCB</name>
<keyword evidence="2" id="KW-1133">Transmembrane helix</keyword>
<feature type="transmembrane region" description="Helical" evidence="2">
    <location>
        <begin position="40"/>
        <end position="59"/>
    </location>
</feature>
<evidence type="ECO:0000256" key="1">
    <source>
        <dbReference type="SAM" id="MobiDB-lite"/>
    </source>
</evidence>
<sequence>MKLIQIPTCLAIILAPYWILYNKTPLKHNFNNGGLALRSFGYYVLSNCVRVLAIASGVPELLGNYVLSEDIVMALLNSALYLGLLLPLKGKARVVPAGKSRTDNFRGREGGTAGGPQRPLLLRGAAEQLPRAGVDRVRRAALHVAAQATEPSRARGHDRRRNRRRPSHVNVGGGGQRRGIRTQAQHAEGWGRHSQGLCIPRDTDGDGPGAGVCSESGLQ</sequence>
<feature type="transmembrane region" description="Helical" evidence="2">
    <location>
        <begin position="71"/>
        <end position="88"/>
    </location>
</feature>
<dbReference type="Pfam" id="PF09767">
    <property type="entry name" value="DUF2053"/>
    <property type="match status" value="1"/>
</dbReference>
<comment type="caution">
    <text evidence="3">The sequence shown here is derived from an EMBL/GenBank/DDBJ whole genome shotgun (WGS) entry which is preliminary data.</text>
</comment>
<dbReference type="EMBL" id="BPLF01000003">
    <property type="protein sequence ID" value="GIX64089.1"/>
    <property type="molecule type" value="Genomic_DNA"/>
</dbReference>
<feature type="region of interest" description="Disordered" evidence="1">
    <location>
        <begin position="145"/>
        <end position="219"/>
    </location>
</feature>
<organism evidence="3 4">
    <name type="scientific">Babesia caballi</name>
    <dbReference type="NCBI Taxonomy" id="5871"/>
    <lineage>
        <taxon>Eukaryota</taxon>
        <taxon>Sar</taxon>
        <taxon>Alveolata</taxon>
        <taxon>Apicomplexa</taxon>
        <taxon>Aconoidasida</taxon>
        <taxon>Piroplasmida</taxon>
        <taxon>Babesiidae</taxon>
        <taxon>Babesia</taxon>
    </lineage>
</organism>
<evidence type="ECO:0000313" key="3">
    <source>
        <dbReference type="EMBL" id="GIX64089.1"/>
    </source>
</evidence>
<keyword evidence="4" id="KW-1185">Reference proteome</keyword>
<gene>
    <name evidence="3" type="ORF">BcabD6B2_35240</name>
</gene>
<evidence type="ECO:0000256" key="2">
    <source>
        <dbReference type="SAM" id="Phobius"/>
    </source>
</evidence>
<reference evidence="3 4" key="1">
    <citation type="submission" date="2021-06" db="EMBL/GenBank/DDBJ databases">
        <title>Genome sequence of Babesia caballi.</title>
        <authorList>
            <person name="Yamagishi J."/>
            <person name="Kidaka T."/>
            <person name="Ochi A."/>
        </authorList>
    </citation>
    <scope>NUCLEOTIDE SEQUENCE [LARGE SCALE GENOMIC DNA]</scope>
    <source>
        <strain evidence="3">USDA-D6B2</strain>
    </source>
</reference>
<evidence type="ECO:0000313" key="4">
    <source>
        <dbReference type="Proteomes" id="UP001497744"/>
    </source>
</evidence>
<dbReference type="Proteomes" id="UP001497744">
    <property type="component" value="Unassembled WGS sequence"/>
</dbReference>
<dbReference type="InterPro" id="IPR019164">
    <property type="entry name" value="TMEM147"/>
</dbReference>
<feature type="region of interest" description="Disordered" evidence="1">
    <location>
        <begin position="100"/>
        <end position="120"/>
    </location>
</feature>
<dbReference type="RefSeq" id="XP_067716158.1">
    <property type="nucleotide sequence ID" value="XM_067860057.1"/>
</dbReference>
<protein>
    <submittedName>
        <fullName evidence="3">Membrane protein, putative</fullName>
    </submittedName>
</protein>
<feature type="compositionally biased region" description="Basic and acidic residues" evidence="1">
    <location>
        <begin position="100"/>
        <end position="109"/>
    </location>
</feature>
<dbReference type="GeneID" id="94195570"/>
<feature type="compositionally biased region" description="Basic residues" evidence="1">
    <location>
        <begin position="154"/>
        <end position="167"/>
    </location>
</feature>